<feature type="coiled-coil region" evidence="1">
    <location>
        <begin position="30"/>
        <end position="57"/>
    </location>
</feature>
<evidence type="ECO:0000313" key="5">
    <source>
        <dbReference type="Proteomes" id="UP001239795"/>
    </source>
</evidence>
<dbReference type="InterPro" id="IPR057654">
    <property type="entry name" value="Znf-CCCH_tandem"/>
</dbReference>
<evidence type="ECO:0000256" key="1">
    <source>
        <dbReference type="SAM" id="Coils"/>
    </source>
</evidence>
<dbReference type="PANTHER" id="PTHR37543">
    <property type="entry name" value="CCCH ZINC FINGER DNA BINDING PROTEIN (AFU_ORTHOLOGUE AFUA_5G12760)"/>
    <property type="match status" value="1"/>
</dbReference>
<keyword evidence="5" id="KW-1185">Reference proteome</keyword>
<dbReference type="PANTHER" id="PTHR37543:SF1">
    <property type="entry name" value="CCCH ZINC FINGER DNA BINDING PROTEIN (AFU_ORTHOLOGUE AFUA_5G12760)"/>
    <property type="match status" value="1"/>
</dbReference>
<sequence length="463" mass="52193">MSNADSQGPLSLEERWQMCKIQDDHKASLIEDLFSHIAELSDKLSEVKMELKEKRMLVRSLFDTDDRIKYQIEKLQNEKACCTTRFTSQKGTDPARTNTVLQWSSLTATFSDDLANNQFLDDLIEQGLEGGKKAASLLRLAVFDELKAIDPCLPHHLQLAVRVYANLKGLAKTYTEMGIIPDPSVLDDFVRGFNMWNAMCDFVDAGNGKECTDEKLKANFESSVSDVHCRHVLFGGSADSGYARVLGSYLDNDEIRKKVVLLEGPPFAQELAEIKDQFRVASFNRVFRRQKLFNNIKRKVSYNITPPLTPSPNYASAAARAPSVLAGDLPVRQQAMVDSRMPPLGQVLRNKAGQRIDPPLDFTHQEFILMKNRKLCNSLHLLGRCPYREAYGKCSHEHKGRLSPKELQVLWAVARQSHCHTGLSCTDPNCVSGHQCPRESCNGASCRLRFPLELHNIDKRPTR</sequence>
<evidence type="ECO:0000259" key="3">
    <source>
        <dbReference type="Pfam" id="PF25543"/>
    </source>
</evidence>
<evidence type="ECO:0000259" key="2">
    <source>
        <dbReference type="Pfam" id="PF25540"/>
    </source>
</evidence>
<feature type="domain" description="Tandem CCCH zinc finger" evidence="3">
    <location>
        <begin position="409"/>
        <end position="459"/>
    </location>
</feature>
<dbReference type="Pfam" id="PF25540">
    <property type="entry name" value="DUF7923"/>
    <property type="match status" value="1"/>
</dbReference>
<dbReference type="Proteomes" id="UP001239795">
    <property type="component" value="Unassembled WGS sequence"/>
</dbReference>
<dbReference type="Pfam" id="PF25543">
    <property type="entry name" value="zf-CCCH_tandem"/>
    <property type="match status" value="1"/>
</dbReference>
<dbReference type="EMBL" id="MLGG01000090">
    <property type="protein sequence ID" value="KAK1445688.1"/>
    <property type="molecule type" value="Genomic_DNA"/>
</dbReference>
<feature type="domain" description="DUF7923" evidence="2">
    <location>
        <begin position="117"/>
        <end position="287"/>
    </location>
</feature>
<accession>A0AAI9XFP3</accession>
<protein>
    <submittedName>
        <fullName evidence="4">CCCH zinc finger DNA binding protein</fullName>
    </submittedName>
</protein>
<name>A0AAI9XFP3_9PEZI</name>
<comment type="caution">
    <text evidence="4">The sequence shown here is derived from an EMBL/GenBank/DDBJ whole genome shotgun (WGS) entry which is preliminary data.</text>
</comment>
<organism evidence="4 5">
    <name type="scientific">Colletotrichum melonis</name>
    <dbReference type="NCBI Taxonomy" id="1209925"/>
    <lineage>
        <taxon>Eukaryota</taxon>
        <taxon>Fungi</taxon>
        <taxon>Dikarya</taxon>
        <taxon>Ascomycota</taxon>
        <taxon>Pezizomycotina</taxon>
        <taxon>Sordariomycetes</taxon>
        <taxon>Hypocreomycetidae</taxon>
        <taxon>Glomerellales</taxon>
        <taxon>Glomerellaceae</taxon>
        <taxon>Colletotrichum</taxon>
        <taxon>Colletotrichum acutatum species complex</taxon>
    </lineage>
</organism>
<dbReference type="AlphaFoldDB" id="A0AAI9XFP3"/>
<gene>
    <name evidence="4" type="ORF">CMEL01_09931</name>
</gene>
<reference evidence="4 5" key="1">
    <citation type="submission" date="2016-10" db="EMBL/GenBank/DDBJ databases">
        <title>The genome sequence of Colletotrichum fioriniae PJ7.</title>
        <authorList>
            <person name="Baroncelli R."/>
        </authorList>
    </citation>
    <scope>NUCLEOTIDE SEQUENCE [LARGE SCALE GENOMIC DNA]</scope>
    <source>
        <strain evidence="4">Col 31</strain>
    </source>
</reference>
<keyword evidence="1" id="KW-0175">Coiled coil</keyword>
<proteinExistence type="predicted"/>
<evidence type="ECO:0000313" key="4">
    <source>
        <dbReference type="EMBL" id="KAK1445688.1"/>
    </source>
</evidence>
<dbReference type="InterPro" id="IPR057683">
    <property type="entry name" value="DUF7923"/>
</dbReference>